<accession>A0A3R9G2J1</accession>
<dbReference type="InterPro" id="IPR021762">
    <property type="entry name" value="DUF3325"/>
</dbReference>
<proteinExistence type="predicted"/>
<gene>
    <name evidence="1" type="ORF">EGT73_15740</name>
</gene>
<comment type="caution">
    <text evidence="1">The sequence shown here is derived from an EMBL/GenBank/DDBJ whole genome shotgun (WGS) entry which is preliminary data.</text>
</comment>
<evidence type="ECO:0000313" key="1">
    <source>
        <dbReference type="EMBL" id="RSE19260.1"/>
    </source>
</evidence>
<dbReference type="Proteomes" id="UP000277537">
    <property type="component" value="Unassembled WGS sequence"/>
</dbReference>
<dbReference type="AlphaFoldDB" id="A0A3R9G2J1"/>
<organism evidence="1 2">
    <name type="scientific">Acinetobacter johnsonii</name>
    <dbReference type="NCBI Taxonomy" id="40214"/>
    <lineage>
        <taxon>Bacteria</taxon>
        <taxon>Pseudomonadati</taxon>
        <taxon>Pseudomonadota</taxon>
        <taxon>Gammaproteobacteria</taxon>
        <taxon>Moraxellales</taxon>
        <taxon>Moraxellaceae</taxon>
        <taxon>Acinetobacter</taxon>
    </lineage>
</organism>
<dbReference type="Pfam" id="PF11804">
    <property type="entry name" value="DUF3325"/>
    <property type="match status" value="1"/>
</dbReference>
<dbReference type="EMBL" id="RHXE01000053">
    <property type="protein sequence ID" value="RSE19260.1"/>
    <property type="molecule type" value="Genomic_DNA"/>
</dbReference>
<reference evidence="1 2" key="1">
    <citation type="submission" date="2018-10" db="EMBL/GenBank/DDBJ databases">
        <title>Transmission dynamics of multidrug resistant bacteria on intensive care unit surfaces.</title>
        <authorList>
            <person name="D'Souza A.W."/>
            <person name="Potter R.F."/>
            <person name="Wallace M."/>
            <person name="Shupe A."/>
            <person name="Patel S."/>
            <person name="Sun S."/>
            <person name="Gul D."/>
            <person name="Kwon J.H."/>
            <person name="Andleeb S."/>
            <person name="Burnham C.-A.D."/>
            <person name="Dantas G."/>
        </authorList>
    </citation>
    <scope>NUCLEOTIDE SEQUENCE [LARGE SCALE GENOMIC DNA]</scope>
    <source>
        <strain evidence="1 2">AJ_385</strain>
    </source>
</reference>
<sequence length="148" mass="16615">MVGYPNNFNGYGYGELGLKTMDSLMFGLSVITVFATNFIGMANLNFAMDKAHIQLIKCKPFWLPVTFLKPVYLRVMGWIFLAVVLKLSIQIWGFSIGLAAYFGVLTFGVGVLVFLLSYQLAWVIRLVGLATILCIFYVGIIIYYKSKL</sequence>
<name>A0A3R9G2J1_ACIJO</name>
<protein>
    <submittedName>
        <fullName evidence="1">DUF3325 domain-containing protein</fullName>
    </submittedName>
</protein>
<evidence type="ECO:0000313" key="2">
    <source>
        <dbReference type="Proteomes" id="UP000277537"/>
    </source>
</evidence>